<feature type="compositionally biased region" description="Basic and acidic residues" evidence="1">
    <location>
        <begin position="227"/>
        <end position="246"/>
    </location>
</feature>
<accession>A0AAD8PCQ6</accession>
<keyword evidence="4" id="KW-1185">Reference proteome</keyword>
<comment type="caution">
    <text evidence="3">The sequence shown here is derived from an EMBL/GenBank/DDBJ whole genome shotgun (WGS) entry which is preliminary data.</text>
</comment>
<dbReference type="InterPro" id="IPR013894">
    <property type="entry name" value="RMI1_OB"/>
</dbReference>
<feature type="domain" description="RecQ mediated genome instability protein 1 OB-fold" evidence="2">
    <location>
        <begin position="83"/>
        <end position="184"/>
    </location>
</feature>
<evidence type="ECO:0000256" key="1">
    <source>
        <dbReference type="SAM" id="MobiDB-lite"/>
    </source>
</evidence>
<protein>
    <recommendedName>
        <fullName evidence="2">RecQ mediated genome instability protein 1 OB-fold domain-containing protein</fullName>
    </recommendedName>
</protein>
<feature type="compositionally biased region" description="Basic and acidic residues" evidence="1">
    <location>
        <begin position="306"/>
        <end position="334"/>
    </location>
</feature>
<evidence type="ECO:0000313" key="4">
    <source>
        <dbReference type="Proteomes" id="UP001230268"/>
    </source>
</evidence>
<evidence type="ECO:0000313" key="3">
    <source>
        <dbReference type="EMBL" id="KAK1442308.1"/>
    </source>
</evidence>
<dbReference type="AlphaFoldDB" id="A0AAD8PCQ6"/>
<evidence type="ECO:0000259" key="2">
    <source>
        <dbReference type="Pfam" id="PF08585"/>
    </source>
</evidence>
<dbReference type="Pfam" id="PF08585">
    <property type="entry name" value="RMI1_N_C"/>
    <property type="match status" value="1"/>
</dbReference>
<proteinExistence type="predicted"/>
<dbReference type="InterPro" id="IPR042470">
    <property type="entry name" value="RMI1_N_C_sf"/>
</dbReference>
<sequence length="374" mass="40439">MEVSEDVLRDIQRKWNLAIPAGSVKSLLSASDSYKKEVGDEETFEKSLLGTDLYLIRSLVDKEEVTTATKNKISASTELDGMPHPVFCQVVNVIDVTQPKNGDTITEHSGDPLYKVTLTTGKTNFYALLLNSGAAIHEVAPGSKLLITNPKVLHMDSMAILYPKDYKRIGGKVMSLFRSWMIEREVKSQRHDHASRRLSSDIPRFEPIPTSSSTIEEKMGSLSIKGPPKDRKPKVGDDRGAAKDQTKQGSGRQPQAVGSHGGATKQGAKPTTGTSQQGKKDPVRPQDMNKPAHAQKQGTTSSASVKARDARADKKRPADAKAKPTPKKAPEDTAKQSVPVPSGKARAGPNQGKPRGGSAVQHSGERTRKANIVI</sequence>
<organism evidence="3 4">
    <name type="scientific">Babesia gibsoni</name>
    <dbReference type="NCBI Taxonomy" id="33632"/>
    <lineage>
        <taxon>Eukaryota</taxon>
        <taxon>Sar</taxon>
        <taxon>Alveolata</taxon>
        <taxon>Apicomplexa</taxon>
        <taxon>Aconoidasida</taxon>
        <taxon>Piroplasmida</taxon>
        <taxon>Babesiidae</taxon>
        <taxon>Babesia</taxon>
    </lineage>
</organism>
<gene>
    <name evidence="3" type="ORF">BgAZ_403380</name>
</gene>
<reference evidence="3" key="1">
    <citation type="submission" date="2023-08" db="EMBL/GenBank/DDBJ databases">
        <title>Draft sequence of the Babesia gibsoni genome.</title>
        <authorList>
            <person name="Yamagishi J.Y."/>
            <person name="Xuan X.X."/>
        </authorList>
    </citation>
    <scope>NUCLEOTIDE SEQUENCE</scope>
    <source>
        <strain evidence="3">Azabu</strain>
    </source>
</reference>
<dbReference type="EMBL" id="JAVEPI010000004">
    <property type="protein sequence ID" value="KAK1442308.1"/>
    <property type="molecule type" value="Genomic_DNA"/>
</dbReference>
<dbReference type="Proteomes" id="UP001230268">
    <property type="component" value="Unassembled WGS sequence"/>
</dbReference>
<feature type="region of interest" description="Disordered" evidence="1">
    <location>
        <begin position="187"/>
        <end position="374"/>
    </location>
</feature>
<dbReference type="Gene3D" id="2.40.50.770">
    <property type="entry name" value="RecQ-mediated genome instability protein Rmi1, C-terminal domain"/>
    <property type="match status" value="1"/>
</dbReference>
<name>A0AAD8PCQ6_BABGI</name>